<dbReference type="AlphaFoldDB" id="T0QSU1"/>
<dbReference type="Proteomes" id="UP000030762">
    <property type="component" value="Unassembled WGS sequence"/>
</dbReference>
<keyword evidence="12" id="KW-1185">Reference proteome</keyword>
<evidence type="ECO:0000256" key="3">
    <source>
        <dbReference type="ARBA" id="ARBA00023001"/>
    </source>
</evidence>
<dbReference type="OMA" id="HEVGLHE"/>
<dbReference type="OrthoDB" id="74680at2759"/>
<keyword evidence="6" id="KW-0624">Polysaccharide degradation</keyword>
<keyword evidence="3" id="KW-0136">Cellulose degradation</keyword>
<evidence type="ECO:0000256" key="2">
    <source>
        <dbReference type="ARBA" id="ARBA00022801"/>
    </source>
</evidence>
<dbReference type="SUPFAM" id="SSF51445">
    <property type="entry name" value="(Trans)glycosidases"/>
    <property type="match status" value="1"/>
</dbReference>
<feature type="region of interest" description="Disordered" evidence="8">
    <location>
        <begin position="99"/>
        <end position="173"/>
    </location>
</feature>
<evidence type="ECO:0000256" key="6">
    <source>
        <dbReference type="ARBA" id="ARBA00023326"/>
    </source>
</evidence>
<sequence>MATNAPTSRGSVPDARASFSGVVSYGRYESGMIPDDEETKEADTPPTRQDHHEVGLHEVLAPAPKAQGCLKTRRGKAILAVSVLGIIGLIFGLVVASGGSDGKGASQSTSDNMVVPAPSSTQPWTSGPTVAPVMTSATPPTPRPPAPAVVQPSASTPIPTVTSTLTPKPTPAPTPTPVLYGKINDGTPGTAGQVTNMASFPPLGCKLPNYLSENGGLFAQAPNGTKVPVAIKGINWFGMETELRIPFGLWANPDNGTSLFEVVAFLARHNFNSIRLPLTVDALVKNTPPNANVVNEYESPGLNLTSYVSAVQSIVRACGALGISVLLDIHYLSVTDKGDAWFSDITPESVTLQAMDALTTNLCEDAYWNVVGVDLKNEPWQTTWGDDGPKDFRRGATLLAQRMLAKCPNWLAFVEGNAETHSITINGTRFDYYDWWGGGLQAAGTSPITTLPTKLVYAPHYYNPSVYPQSFLVSSAAPRKAGETVLRNYTEWGDAELRQVVSATAQDMFGYLRAQGHAIVFGEFGGLFALDAHPHKTSQRVVNLCMQIMMEQGYSGGYMWALNPESGYGFNPSDTAGYWTEGLLQPNWRDVNNVYLDALRALDRLPHLRRFPCFT</sequence>
<reference evidence="11 12" key="1">
    <citation type="submission" date="2012-04" db="EMBL/GenBank/DDBJ databases">
        <title>The Genome Sequence of Saprolegnia declina VS20.</title>
        <authorList>
            <consortium name="The Broad Institute Genome Sequencing Platform"/>
            <person name="Russ C."/>
            <person name="Nusbaum C."/>
            <person name="Tyler B."/>
            <person name="van West P."/>
            <person name="Dieguez-Uribeondo J."/>
            <person name="de Bruijn I."/>
            <person name="Tripathy S."/>
            <person name="Jiang R."/>
            <person name="Young S.K."/>
            <person name="Zeng Q."/>
            <person name="Gargeya S."/>
            <person name="Fitzgerald M."/>
            <person name="Haas B."/>
            <person name="Abouelleil A."/>
            <person name="Alvarado L."/>
            <person name="Arachchi H.M."/>
            <person name="Berlin A."/>
            <person name="Chapman S.B."/>
            <person name="Goldberg J."/>
            <person name="Griggs A."/>
            <person name="Gujja S."/>
            <person name="Hansen M."/>
            <person name="Howarth C."/>
            <person name="Imamovic A."/>
            <person name="Larimer J."/>
            <person name="McCowen C."/>
            <person name="Montmayeur A."/>
            <person name="Murphy C."/>
            <person name="Neiman D."/>
            <person name="Pearson M."/>
            <person name="Priest M."/>
            <person name="Roberts A."/>
            <person name="Saif S."/>
            <person name="Shea T."/>
            <person name="Sisk P."/>
            <person name="Sykes S."/>
            <person name="Wortman J."/>
            <person name="Nusbaum C."/>
            <person name="Birren B."/>
        </authorList>
    </citation>
    <scope>NUCLEOTIDE SEQUENCE [LARGE SCALE GENOMIC DNA]</scope>
    <source>
        <strain evidence="11 12">VS20</strain>
    </source>
</reference>
<name>T0QSU1_SAPDV</name>
<dbReference type="PANTHER" id="PTHR35923">
    <property type="entry name" value="MAJOR EXTRACELLULAR ENDOGLUCANASE"/>
    <property type="match status" value="1"/>
</dbReference>
<dbReference type="VEuPathDB" id="FungiDB:SDRG_01214"/>
<feature type="domain" description="Glycoside hydrolase family 5" evidence="10">
    <location>
        <begin position="232"/>
        <end position="565"/>
    </location>
</feature>
<dbReference type="GO" id="GO:0030245">
    <property type="term" value="P:cellulose catabolic process"/>
    <property type="evidence" value="ECO:0007669"/>
    <property type="project" value="UniProtKB-KW"/>
</dbReference>
<dbReference type="GeneID" id="19941941"/>
<dbReference type="GO" id="GO:0004553">
    <property type="term" value="F:hydrolase activity, hydrolyzing O-glycosyl compounds"/>
    <property type="evidence" value="ECO:0007669"/>
    <property type="project" value="InterPro"/>
</dbReference>
<evidence type="ECO:0000256" key="1">
    <source>
        <dbReference type="ARBA" id="ARBA00005641"/>
    </source>
</evidence>
<evidence type="ECO:0000256" key="5">
    <source>
        <dbReference type="ARBA" id="ARBA00023295"/>
    </source>
</evidence>
<gene>
    <name evidence="11" type="ORF">SDRG_01214</name>
</gene>
<dbReference type="InterPro" id="IPR001547">
    <property type="entry name" value="Glyco_hydro_5"/>
</dbReference>
<comment type="similarity">
    <text evidence="1 7">Belongs to the glycosyl hydrolase 5 (cellulase A) family.</text>
</comment>
<evidence type="ECO:0000259" key="10">
    <source>
        <dbReference type="Pfam" id="PF00150"/>
    </source>
</evidence>
<dbReference type="InParanoid" id="T0QSU1"/>
<evidence type="ECO:0000256" key="4">
    <source>
        <dbReference type="ARBA" id="ARBA00023277"/>
    </source>
</evidence>
<evidence type="ECO:0000313" key="11">
    <source>
        <dbReference type="EMBL" id="EQC41239.1"/>
    </source>
</evidence>
<evidence type="ECO:0000256" key="8">
    <source>
        <dbReference type="SAM" id="MobiDB-lite"/>
    </source>
</evidence>
<evidence type="ECO:0000313" key="12">
    <source>
        <dbReference type="Proteomes" id="UP000030762"/>
    </source>
</evidence>
<dbReference type="InterPro" id="IPR017853">
    <property type="entry name" value="GH"/>
</dbReference>
<feature type="region of interest" description="Disordered" evidence="8">
    <location>
        <begin position="30"/>
        <end position="50"/>
    </location>
</feature>
<dbReference type="EMBL" id="JH767134">
    <property type="protein sequence ID" value="EQC41239.1"/>
    <property type="molecule type" value="Genomic_DNA"/>
</dbReference>
<keyword evidence="9" id="KW-0812">Transmembrane</keyword>
<accession>T0QSU1</accession>
<feature type="compositionally biased region" description="Polar residues" evidence="8">
    <location>
        <begin position="105"/>
        <end position="128"/>
    </location>
</feature>
<dbReference type="PANTHER" id="PTHR35923:SF2">
    <property type="entry name" value="ENDOGLUCANASE"/>
    <property type="match status" value="1"/>
</dbReference>
<keyword evidence="9" id="KW-0472">Membrane</keyword>
<feature type="transmembrane region" description="Helical" evidence="9">
    <location>
        <begin position="77"/>
        <end position="99"/>
    </location>
</feature>
<feature type="compositionally biased region" description="Low complexity" evidence="8">
    <location>
        <begin position="148"/>
        <end position="167"/>
    </location>
</feature>
<protein>
    <recommendedName>
        <fullName evidence="10">Glycoside hydrolase family 5 domain-containing protein</fullName>
    </recommendedName>
</protein>
<dbReference type="Pfam" id="PF00150">
    <property type="entry name" value="Cellulase"/>
    <property type="match status" value="1"/>
</dbReference>
<dbReference type="Gene3D" id="3.20.20.80">
    <property type="entry name" value="Glycosidases"/>
    <property type="match status" value="1"/>
</dbReference>
<dbReference type="RefSeq" id="XP_008604953.1">
    <property type="nucleotide sequence ID" value="XM_008606731.1"/>
</dbReference>
<proteinExistence type="inferred from homology"/>
<keyword evidence="5 7" id="KW-0326">Glycosidase</keyword>
<organism evidence="11 12">
    <name type="scientific">Saprolegnia diclina (strain VS20)</name>
    <dbReference type="NCBI Taxonomy" id="1156394"/>
    <lineage>
        <taxon>Eukaryota</taxon>
        <taxon>Sar</taxon>
        <taxon>Stramenopiles</taxon>
        <taxon>Oomycota</taxon>
        <taxon>Saprolegniomycetes</taxon>
        <taxon>Saprolegniales</taxon>
        <taxon>Saprolegniaceae</taxon>
        <taxon>Saprolegnia</taxon>
    </lineage>
</organism>
<evidence type="ECO:0000256" key="9">
    <source>
        <dbReference type="SAM" id="Phobius"/>
    </source>
</evidence>
<evidence type="ECO:0000256" key="7">
    <source>
        <dbReference type="RuleBase" id="RU361153"/>
    </source>
</evidence>
<dbReference type="STRING" id="1156394.T0QSU1"/>
<keyword evidence="9" id="KW-1133">Transmembrane helix</keyword>
<keyword evidence="2 7" id="KW-0378">Hydrolase</keyword>
<keyword evidence="4" id="KW-0119">Carbohydrate metabolism</keyword>